<feature type="region of interest" description="Disordered" evidence="1">
    <location>
        <begin position="413"/>
        <end position="721"/>
    </location>
</feature>
<feature type="compositionally biased region" description="Low complexity" evidence="1">
    <location>
        <begin position="809"/>
        <end position="819"/>
    </location>
</feature>
<accession>A0A117RRN4</accession>
<evidence type="ECO:0000313" key="2">
    <source>
        <dbReference type="EMBL" id="KUO05524.1"/>
    </source>
</evidence>
<keyword evidence="3" id="KW-1185">Reference proteome</keyword>
<feature type="compositionally biased region" description="Low complexity" evidence="1">
    <location>
        <begin position="761"/>
        <end position="775"/>
    </location>
</feature>
<feature type="compositionally biased region" description="Low complexity" evidence="1">
    <location>
        <begin position="540"/>
        <end position="599"/>
    </location>
</feature>
<dbReference type="Gene3D" id="3.90.176.10">
    <property type="entry name" value="Toxin ADP-ribosyltransferase, Chain A, domain 1"/>
    <property type="match status" value="1"/>
</dbReference>
<evidence type="ECO:0000256" key="1">
    <source>
        <dbReference type="SAM" id="MobiDB-lite"/>
    </source>
</evidence>
<protein>
    <submittedName>
        <fullName evidence="2">Uncharacterized protein</fullName>
    </submittedName>
</protein>
<organism evidence="2 3">
    <name type="scientific">Streptomyces caeruleatus</name>
    <dbReference type="NCBI Taxonomy" id="661399"/>
    <lineage>
        <taxon>Bacteria</taxon>
        <taxon>Bacillati</taxon>
        <taxon>Actinomycetota</taxon>
        <taxon>Actinomycetes</taxon>
        <taxon>Kitasatosporales</taxon>
        <taxon>Streptomycetaceae</taxon>
        <taxon>Streptomyces</taxon>
    </lineage>
</organism>
<dbReference type="Proteomes" id="UP000053429">
    <property type="component" value="Unassembled WGS sequence"/>
</dbReference>
<comment type="caution">
    <text evidence="2">The sequence shown here is derived from an EMBL/GenBank/DDBJ whole genome shotgun (WGS) entry which is preliminary data.</text>
</comment>
<feature type="compositionally biased region" description="Low complexity" evidence="1">
    <location>
        <begin position="617"/>
        <end position="636"/>
    </location>
</feature>
<name>A0A117RRN4_9ACTN</name>
<feature type="compositionally biased region" description="Pro residues" evidence="1">
    <location>
        <begin position="428"/>
        <end position="443"/>
    </location>
</feature>
<dbReference type="AlphaFoldDB" id="A0A117RRN4"/>
<proteinExistence type="predicted"/>
<evidence type="ECO:0000313" key="3">
    <source>
        <dbReference type="Proteomes" id="UP000053429"/>
    </source>
</evidence>
<dbReference type="EMBL" id="LMWY01000004">
    <property type="protein sequence ID" value="KUO05524.1"/>
    <property type="molecule type" value="Genomic_DNA"/>
</dbReference>
<feature type="region of interest" description="Disordered" evidence="1">
    <location>
        <begin position="1069"/>
        <end position="1102"/>
    </location>
</feature>
<feature type="region of interest" description="Disordered" evidence="1">
    <location>
        <begin position="735"/>
        <end position="841"/>
    </location>
</feature>
<dbReference type="STRING" id="661399.AQJ67_05070"/>
<feature type="compositionally biased region" description="Low complexity" evidence="1">
    <location>
        <begin position="505"/>
        <end position="517"/>
    </location>
</feature>
<reference evidence="2 3" key="1">
    <citation type="submission" date="2015-10" db="EMBL/GenBank/DDBJ databases">
        <title>Draft genome sequence of Streptomyces caeruleatus NRRL B-24802, type strain for the species Streptomyces caeruleatus.</title>
        <authorList>
            <person name="Ruckert C."/>
            <person name="Winkler A."/>
            <person name="Kalinowski J."/>
            <person name="Kampfer P."/>
            <person name="Glaeser S."/>
        </authorList>
    </citation>
    <scope>NUCLEOTIDE SEQUENCE [LARGE SCALE GENOMIC DNA]</scope>
    <source>
        <strain evidence="2 3">NRRL B-24802</strain>
    </source>
</reference>
<feature type="compositionally biased region" description="Pro residues" evidence="1">
    <location>
        <begin position="743"/>
        <end position="760"/>
    </location>
</feature>
<sequence>MECQDIGGALLVHPEGEIDPRVRAFVAGLAKDPEHTLVVVDLPADPPTEDWESVAGLLQRRGRSFRVVIGRPSSRETAMTVGQLLADRLDRTVLTPDGRVLPAAGGVLFVPEDGGSGWLGFRPRRSSVWTRLAPHRPAPRVSRRFPAPDWDHAVPQRSFATSVVGTAEPLPAGVWIRRTDQPANELDVHRRRLAAFLRCQTDRLTVVLGCPGPDLPLAEIERFWGCVAPDARPLVRFVPYGPVGAPEDKALGQILADRLGHEVTLYAGLPTVGDPGTDGTLTRVLGEDGTPGPTTFVRELVYRQAGANGSVELAPPALLGLRPPVDGLPEVLPGVYEYAPDAVLEVTQSGLWLRPPTVPVDVTAVYHVPPDRTGLVIHFDAGTSESAERMRSLAEEVRQRLGPELAAACRVLPAPKETTGNLSRVGAPHPPGAHEPTSVPGPAPVSVEDEPGAAAGASVPATGQSGTAGHSGREAGVTEPGLVPARDERGPAAEVAGPAAGGPGPVVDVPDPATGVAGPAVGERAPAFERRRSTPESVADDGGSAVGVSGSAGDGSVPVAGVSGPVPGPVTHGPGPVVAPAEPAPGSAAGEPAPGAAVPTPAPGHPGSGSGVPGPAPGSVAGEPVPVVEIPGPAGESGHEGPVPEAETGRIVPAAESAEPEPVSLTPGTAATPAVSAGPTGPDTEEAQLTPPPAPMRPRSLRLESAPPVETGPVEPSDASAAGAEAMDLEIRTGPAPRTTALPAPPTPSVPTPVPAPVPAPVLDSASPAAHSSGPPGTPVVPAASGPSGAQGLSRAPEPSGTPTPAPTPTAAQQPRAQQSAVRVQPVPGPEACAAPPERGIEQERSWLRRTFKEQYGSAANHVARVLSESPGLRGASRQSAEDVVTDLVAVRLYLSGGTDRIDSAVRSGKTGPHVPLARCVASGLRRLPSYRGATLLRTTLSEAEWQWYGKRRLVTEWAFCSALTTAHPELAGDVDVLIWSMTARRTALLDATVPDRVLYLPGTSFKVLGVRDAERRVLLRELTGPEIGADGSVDLRRLPLDDIAMAGLEQAATEWQDAKPATRLPAAAAGTLRHPPGLIVTGRSAAPRSADTAPPRKGTTP</sequence>
<gene>
    <name evidence="2" type="ORF">AQJ67_05070</name>
</gene>